<keyword evidence="12" id="KW-0472">Membrane</keyword>
<keyword evidence="18" id="KW-1185">Reference proteome</keyword>
<keyword evidence="6 14" id="KW-0479">Metal-binding</keyword>
<keyword evidence="11 15" id="KW-0503">Monooxygenase</keyword>
<evidence type="ECO:0000256" key="6">
    <source>
        <dbReference type="ARBA" id="ARBA00022723"/>
    </source>
</evidence>
<keyword evidence="4 14" id="KW-0349">Heme</keyword>
<dbReference type="Gene3D" id="1.10.630.10">
    <property type="entry name" value="Cytochrome P450"/>
    <property type="match status" value="1"/>
</dbReference>
<keyword evidence="13" id="KW-0325">Glycoprotein</keyword>
<comment type="subcellular location">
    <subcellularLocation>
        <location evidence="2">Membrane</location>
        <topology evidence="2">Single-pass type II membrane protein</topology>
    </subcellularLocation>
</comment>
<comment type="caution">
    <text evidence="17">The sequence shown here is derived from an EMBL/GenBank/DDBJ whole genome shotgun (WGS) entry which is preliminary data.</text>
</comment>
<dbReference type="PANTHER" id="PTHR47955:SF13">
    <property type="entry name" value="CYTOCHROME P450"/>
    <property type="match status" value="1"/>
</dbReference>
<proteinExistence type="inferred from homology"/>
<dbReference type="FunFam" id="1.10.630.10:FF:000043">
    <property type="entry name" value="Cytochrome P450 99A2"/>
    <property type="match status" value="1"/>
</dbReference>
<protein>
    <recommendedName>
        <fullName evidence="19">Cytochrome P450</fullName>
    </recommendedName>
</protein>
<dbReference type="PROSITE" id="PS00086">
    <property type="entry name" value="CYTOCHROME_P450"/>
    <property type="match status" value="1"/>
</dbReference>
<feature type="chain" id="PRO_5043021897" description="Cytochrome P450" evidence="16">
    <location>
        <begin position="29"/>
        <end position="499"/>
    </location>
</feature>
<dbReference type="PRINTS" id="PR00463">
    <property type="entry name" value="EP450I"/>
</dbReference>
<keyword evidence="16" id="KW-0732">Signal</keyword>
<keyword evidence="9 15" id="KW-0560">Oxidoreductase</keyword>
<evidence type="ECO:0000256" key="16">
    <source>
        <dbReference type="SAM" id="SignalP"/>
    </source>
</evidence>
<dbReference type="GO" id="GO:0051762">
    <property type="term" value="P:sesquiterpene biosynthetic process"/>
    <property type="evidence" value="ECO:0007669"/>
    <property type="project" value="UniProtKB-ARBA"/>
</dbReference>
<evidence type="ECO:0000256" key="5">
    <source>
        <dbReference type="ARBA" id="ARBA00022692"/>
    </source>
</evidence>
<dbReference type="InterPro" id="IPR036396">
    <property type="entry name" value="Cyt_P450_sf"/>
</dbReference>
<sequence length="499" mass="56632">MLFSIIVASSSLILVYAWWALIAARSSAQNHLPPGPPKLPIIGNIHLLDKMAPHRNLRNLARKYGPIMHLQLGQVSTVVISAPRLAEEVMKTQDLRFADRPTTTTSQIFFYKASNIAWARYGHYWRQMKKICTLELLSVKKSRSFYYIREEELTDLLKFLDSSCGTPVVIRHQIQRMMNNVVSRATLGDICKDRQYILDSISTMFQSFNSFHMFNYYPRLGFMNVLTGKKAGWLKLQKGIDVILERLLEEHRRMSSSGSTQDRNEDLIDVLLRIQKSGDHDLPITDDNIKAITLEMLTAGTSSSSMTTEWVMTEMMRNPEIRKKAQAEVRAVVKGNRVTEADLQNLEYTKLVIKETLRLHGVPILVPRECREDCTVGGYHIPAKTMLLVNAFACATDPDSWEDPESFKPERFKNSPIGFTGSNFEFIPFGAGRRICPGINFGMGAVEFVVANLLLHYDWKLPEGVKPEDIDMREITAISTLPIAPMHVVPLQPQLSKST</sequence>
<gene>
    <name evidence="17" type="ORF">SSX86_027155</name>
</gene>
<dbReference type="PANTHER" id="PTHR47955">
    <property type="entry name" value="CYTOCHROME P450 FAMILY 71 PROTEIN"/>
    <property type="match status" value="1"/>
</dbReference>
<evidence type="ECO:0008006" key="19">
    <source>
        <dbReference type="Google" id="ProtNLM"/>
    </source>
</evidence>
<dbReference type="Pfam" id="PF00067">
    <property type="entry name" value="p450"/>
    <property type="match status" value="1"/>
</dbReference>
<accession>A0AAP0GMU2</accession>
<evidence type="ECO:0000313" key="17">
    <source>
        <dbReference type="EMBL" id="KAK9056068.1"/>
    </source>
</evidence>
<evidence type="ECO:0000256" key="7">
    <source>
        <dbReference type="ARBA" id="ARBA00022968"/>
    </source>
</evidence>
<evidence type="ECO:0000256" key="15">
    <source>
        <dbReference type="RuleBase" id="RU000461"/>
    </source>
</evidence>
<evidence type="ECO:0000256" key="4">
    <source>
        <dbReference type="ARBA" id="ARBA00022617"/>
    </source>
</evidence>
<evidence type="ECO:0000256" key="12">
    <source>
        <dbReference type="ARBA" id="ARBA00023136"/>
    </source>
</evidence>
<dbReference type="CDD" id="cd11072">
    <property type="entry name" value="CYP71-like"/>
    <property type="match status" value="1"/>
</dbReference>
<keyword evidence="8" id="KW-1133">Transmembrane helix</keyword>
<evidence type="ECO:0000256" key="9">
    <source>
        <dbReference type="ARBA" id="ARBA00023002"/>
    </source>
</evidence>
<evidence type="ECO:0000313" key="18">
    <source>
        <dbReference type="Proteomes" id="UP001408789"/>
    </source>
</evidence>
<evidence type="ECO:0000256" key="8">
    <source>
        <dbReference type="ARBA" id="ARBA00022989"/>
    </source>
</evidence>
<dbReference type="InterPro" id="IPR002401">
    <property type="entry name" value="Cyt_P450_E_grp-I"/>
</dbReference>
<dbReference type="Proteomes" id="UP001408789">
    <property type="component" value="Unassembled WGS sequence"/>
</dbReference>
<dbReference type="GO" id="GO:0016020">
    <property type="term" value="C:membrane"/>
    <property type="evidence" value="ECO:0007669"/>
    <property type="project" value="UniProtKB-SubCell"/>
</dbReference>
<dbReference type="EMBL" id="JBCNJP010000025">
    <property type="protein sequence ID" value="KAK9056068.1"/>
    <property type="molecule type" value="Genomic_DNA"/>
</dbReference>
<keyword evidence="7" id="KW-0735">Signal-anchor</keyword>
<dbReference type="GO" id="GO:0016705">
    <property type="term" value="F:oxidoreductase activity, acting on paired donors, with incorporation or reduction of molecular oxygen"/>
    <property type="evidence" value="ECO:0007669"/>
    <property type="project" value="InterPro"/>
</dbReference>
<dbReference type="InterPro" id="IPR017972">
    <property type="entry name" value="Cyt_P450_CS"/>
</dbReference>
<evidence type="ECO:0000256" key="2">
    <source>
        <dbReference type="ARBA" id="ARBA00004606"/>
    </source>
</evidence>
<dbReference type="InterPro" id="IPR001128">
    <property type="entry name" value="Cyt_P450"/>
</dbReference>
<name>A0AAP0GMU2_9ASTR</name>
<feature type="binding site" description="axial binding residue" evidence="14">
    <location>
        <position position="436"/>
    </location>
    <ligand>
        <name>heme</name>
        <dbReference type="ChEBI" id="CHEBI:30413"/>
    </ligand>
    <ligandPart>
        <name>Fe</name>
        <dbReference type="ChEBI" id="CHEBI:18248"/>
    </ligandPart>
</feature>
<dbReference type="GO" id="GO:0004497">
    <property type="term" value="F:monooxygenase activity"/>
    <property type="evidence" value="ECO:0007669"/>
    <property type="project" value="UniProtKB-KW"/>
</dbReference>
<dbReference type="GO" id="GO:0020037">
    <property type="term" value="F:heme binding"/>
    <property type="evidence" value="ECO:0007669"/>
    <property type="project" value="InterPro"/>
</dbReference>
<feature type="signal peptide" evidence="16">
    <location>
        <begin position="1"/>
        <end position="28"/>
    </location>
</feature>
<evidence type="ECO:0000256" key="13">
    <source>
        <dbReference type="ARBA" id="ARBA00023180"/>
    </source>
</evidence>
<keyword evidence="5" id="KW-0812">Transmembrane</keyword>
<comment type="cofactor">
    <cofactor evidence="1 14">
        <name>heme</name>
        <dbReference type="ChEBI" id="CHEBI:30413"/>
    </cofactor>
</comment>
<reference evidence="17 18" key="1">
    <citation type="submission" date="2024-04" db="EMBL/GenBank/DDBJ databases">
        <title>The reference genome of an endangered Asteraceae, Deinandra increscens subsp. villosa, native to the Central Coast of California.</title>
        <authorList>
            <person name="Guilliams M."/>
            <person name="Hasenstab-Lehman K."/>
            <person name="Meyer R."/>
            <person name="Mcevoy S."/>
        </authorList>
    </citation>
    <scope>NUCLEOTIDE SEQUENCE [LARGE SCALE GENOMIC DNA]</scope>
    <source>
        <tissue evidence="17">Leaf</tissue>
    </source>
</reference>
<comment type="similarity">
    <text evidence="3 15">Belongs to the cytochrome P450 family.</text>
</comment>
<evidence type="ECO:0000256" key="1">
    <source>
        <dbReference type="ARBA" id="ARBA00001971"/>
    </source>
</evidence>
<evidence type="ECO:0000256" key="10">
    <source>
        <dbReference type="ARBA" id="ARBA00023004"/>
    </source>
</evidence>
<dbReference type="PRINTS" id="PR00385">
    <property type="entry name" value="P450"/>
</dbReference>
<organism evidence="17 18">
    <name type="scientific">Deinandra increscens subsp. villosa</name>
    <dbReference type="NCBI Taxonomy" id="3103831"/>
    <lineage>
        <taxon>Eukaryota</taxon>
        <taxon>Viridiplantae</taxon>
        <taxon>Streptophyta</taxon>
        <taxon>Embryophyta</taxon>
        <taxon>Tracheophyta</taxon>
        <taxon>Spermatophyta</taxon>
        <taxon>Magnoliopsida</taxon>
        <taxon>eudicotyledons</taxon>
        <taxon>Gunneridae</taxon>
        <taxon>Pentapetalae</taxon>
        <taxon>asterids</taxon>
        <taxon>campanulids</taxon>
        <taxon>Asterales</taxon>
        <taxon>Asteraceae</taxon>
        <taxon>Asteroideae</taxon>
        <taxon>Heliantheae alliance</taxon>
        <taxon>Madieae</taxon>
        <taxon>Madiinae</taxon>
        <taxon>Deinandra</taxon>
    </lineage>
</organism>
<dbReference type="GO" id="GO:0005506">
    <property type="term" value="F:iron ion binding"/>
    <property type="evidence" value="ECO:0007669"/>
    <property type="project" value="InterPro"/>
</dbReference>
<evidence type="ECO:0000256" key="14">
    <source>
        <dbReference type="PIRSR" id="PIRSR602401-1"/>
    </source>
</evidence>
<evidence type="ECO:0000256" key="3">
    <source>
        <dbReference type="ARBA" id="ARBA00010617"/>
    </source>
</evidence>
<evidence type="ECO:0000256" key="11">
    <source>
        <dbReference type="ARBA" id="ARBA00023033"/>
    </source>
</evidence>
<dbReference type="SUPFAM" id="SSF48264">
    <property type="entry name" value="Cytochrome P450"/>
    <property type="match status" value="1"/>
</dbReference>
<dbReference type="AlphaFoldDB" id="A0AAP0GMU2"/>
<keyword evidence="10 14" id="KW-0408">Iron</keyword>